<comment type="caution">
    <text evidence="6">The sequence shown here is derived from an EMBL/GenBank/DDBJ whole genome shotgun (WGS) entry which is preliminary data.</text>
</comment>
<feature type="domain" description="CheB-type methylesterase" evidence="5">
    <location>
        <begin position="5"/>
        <end position="194"/>
    </location>
</feature>
<dbReference type="SUPFAM" id="SSF52738">
    <property type="entry name" value="Methylesterase CheB, C-terminal domain"/>
    <property type="match status" value="1"/>
</dbReference>
<reference evidence="6 7" key="1">
    <citation type="submission" date="2016-06" db="EMBL/GenBank/DDBJ databases">
        <authorList>
            <person name="Kjaerup R.B."/>
            <person name="Dalgaard T.S."/>
            <person name="Juul-Madsen H.R."/>
        </authorList>
    </citation>
    <scope>NUCLEOTIDE SEQUENCE [LARGE SCALE GENOMIC DNA]</scope>
    <source>
        <strain evidence="6 7">E3012</strain>
    </source>
</reference>
<evidence type="ECO:0000313" key="7">
    <source>
        <dbReference type="Proteomes" id="UP000092683"/>
    </source>
</evidence>
<dbReference type="CDD" id="cd16433">
    <property type="entry name" value="CheB"/>
    <property type="match status" value="1"/>
</dbReference>
<evidence type="ECO:0000256" key="2">
    <source>
        <dbReference type="ARBA" id="ARBA00039140"/>
    </source>
</evidence>
<feature type="active site" evidence="4">
    <location>
        <position position="136"/>
    </location>
</feature>
<dbReference type="Pfam" id="PF01339">
    <property type="entry name" value="CheB_methylest"/>
    <property type="match status" value="1"/>
</dbReference>
<comment type="catalytic activity">
    <reaction evidence="3">
        <text>[protein]-L-glutamate 5-O-methyl ester + H2O = L-glutamyl-[protein] + methanol + H(+)</text>
        <dbReference type="Rhea" id="RHEA:23236"/>
        <dbReference type="Rhea" id="RHEA-COMP:10208"/>
        <dbReference type="Rhea" id="RHEA-COMP:10311"/>
        <dbReference type="ChEBI" id="CHEBI:15377"/>
        <dbReference type="ChEBI" id="CHEBI:15378"/>
        <dbReference type="ChEBI" id="CHEBI:17790"/>
        <dbReference type="ChEBI" id="CHEBI:29973"/>
        <dbReference type="ChEBI" id="CHEBI:82795"/>
        <dbReference type="EC" id="3.1.1.61"/>
    </reaction>
</comment>
<dbReference type="EC" id="3.1.1.61" evidence="2"/>
<dbReference type="GO" id="GO:0008984">
    <property type="term" value="F:protein-glutamate methylesterase activity"/>
    <property type="evidence" value="ECO:0007669"/>
    <property type="project" value="UniProtKB-EC"/>
</dbReference>
<protein>
    <recommendedName>
        <fullName evidence="2">protein-glutamate methylesterase</fullName>
        <ecNumber evidence="2">3.1.1.61</ecNumber>
    </recommendedName>
</protein>
<name>A0A1B9CZL7_MYCMA</name>
<dbReference type="InterPro" id="IPR011247">
    <property type="entry name" value="Chemotax_prot-Glu_Me-esterase"/>
</dbReference>
<dbReference type="OrthoDB" id="9791760at2"/>
<dbReference type="InterPro" id="IPR000673">
    <property type="entry name" value="Sig_transdc_resp-reg_Me-estase"/>
</dbReference>
<feature type="active site" evidence="4">
    <location>
        <position position="17"/>
    </location>
</feature>
<evidence type="ECO:0000256" key="4">
    <source>
        <dbReference type="PROSITE-ProRule" id="PRU00050"/>
    </source>
</evidence>
<evidence type="ECO:0000259" key="5">
    <source>
        <dbReference type="PROSITE" id="PS50122"/>
    </source>
</evidence>
<evidence type="ECO:0000256" key="3">
    <source>
        <dbReference type="ARBA" id="ARBA00048267"/>
    </source>
</evidence>
<dbReference type="PROSITE" id="PS50122">
    <property type="entry name" value="CHEB"/>
    <property type="match status" value="1"/>
</dbReference>
<dbReference type="GO" id="GO:0000156">
    <property type="term" value="F:phosphorelay response regulator activity"/>
    <property type="evidence" value="ECO:0007669"/>
    <property type="project" value="InterPro"/>
</dbReference>
<dbReference type="PIRSF" id="PIRSF036461">
    <property type="entry name" value="Chmtx_methlestr"/>
    <property type="match status" value="1"/>
</dbReference>
<evidence type="ECO:0000256" key="1">
    <source>
        <dbReference type="ARBA" id="ARBA00022801"/>
    </source>
</evidence>
<evidence type="ECO:0000313" key="6">
    <source>
        <dbReference type="EMBL" id="OCB48203.1"/>
    </source>
</evidence>
<proteinExistence type="predicted"/>
<keyword evidence="1 4" id="KW-0378">Hydrolase</keyword>
<dbReference type="GO" id="GO:0005737">
    <property type="term" value="C:cytoplasm"/>
    <property type="evidence" value="ECO:0007669"/>
    <property type="project" value="InterPro"/>
</dbReference>
<dbReference type="Gene3D" id="3.40.50.180">
    <property type="entry name" value="Methylesterase CheB, C-terminal domain"/>
    <property type="match status" value="1"/>
</dbReference>
<sequence length="337" mass="34961">MARTTKPAEGVVAIGASAGGIEALSELAAAMPPGFPYAVMIVIHMSRGAPSLLAQIINRSGPLPAVAAIDGAVLEAGRIYAAVPDHHLLARDHRVALSDGPWESGRRPGIDALFRSVALDYGPRAIGVLMSGLLDDGVAGLRAIKAKGGVTVVQEPTDALFPDLPKNALKADVADHTATAKEIGELLAELADREIEEPVADPDGRLELENQIALDSQFAASVAVEELGPPTGYTCPSCNGTLMSVGDNAYRCQVGHAWTAQSLLIAYGDELEEAIWAAIRNLKDTARLSRTLAENAESAADLEGYTVAANRAAHAISALRQGLLTAKARSGGSAEGP</sequence>
<dbReference type="Proteomes" id="UP000092683">
    <property type="component" value="Unassembled WGS sequence"/>
</dbReference>
<dbReference type="PANTHER" id="PTHR42872:SF6">
    <property type="entry name" value="PROTEIN-GLUTAMATE METHYLESTERASE_PROTEIN-GLUTAMINE GLUTAMINASE"/>
    <property type="match status" value="1"/>
</dbReference>
<accession>A0A1B9CZL7</accession>
<dbReference type="InterPro" id="IPR035909">
    <property type="entry name" value="CheB_C"/>
</dbReference>
<dbReference type="AlphaFoldDB" id="A0A1B9CZL7"/>
<organism evidence="6 7">
    <name type="scientific">Mycobacterium malmoense</name>
    <dbReference type="NCBI Taxonomy" id="1780"/>
    <lineage>
        <taxon>Bacteria</taxon>
        <taxon>Bacillati</taxon>
        <taxon>Actinomycetota</taxon>
        <taxon>Actinomycetes</taxon>
        <taxon>Mycobacteriales</taxon>
        <taxon>Mycobacteriaceae</taxon>
        <taxon>Mycobacterium</taxon>
    </lineage>
</organism>
<keyword evidence="4" id="KW-0145">Chemotaxis</keyword>
<dbReference type="PANTHER" id="PTHR42872">
    <property type="entry name" value="PROTEIN-GLUTAMATE METHYLESTERASE/PROTEIN-GLUTAMINE GLUTAMINASE"/>
    <property type="match status" value="1"/>
</dbReference>
<feature type="active site" evidence="4">
    <location>
        <position position="44"/>
    </location>
</feature>
<dbReference type="EMBL" id="MBEE01000201">
    <property type="protein sequence ID" value="OCB48203.1"/>
    <property type="molecule type" value="Genomic_DNA"/>
</dbReference>
<dbReference type="RefSeq" id="WP_065446972.1">
    <property type="nucleotide sequence ID" value="NZ_MBEC01000294.1"/>
</dbReference>
<dbReference type="GO" id="GO:0006935">
    <property type="term" value="P:chemotaxis"/>
    <property type="evidence" value="ECO:0007669"/>
    <property type="project" value="UniProtKB-UniRule"/>
</dbReference>
<gene>
    <name evidence="6" type="ORF">A5677_03650</name>
</gene>